<sequence length="148" mass="16933">MEKAHYRYTAAEYNATADFVTVDDDAFWSHARPALHLRLPLSGAEDGKFMDDWFLFDQGSSEYIYLLNSTRRTTPSWAGRDAPHPDGPLYKLKKYYAWDKRHKLIVDVPRSGDSAPQYIFIPELQRLIPGISGTSPAPGMFMLDRCET</sequence>
<accession>A0A0F3L1I9</accession>
<comment type="caution">
    <text evidence="1">The sequence shown here is derived from an EMBL/GenBank/DDBJ whole genome shotgun (WGS) entry which is preliminary data.</text>
</comment>
<dbReference type="Proteomes" id="UP000033651">
    <property type="component" value="Unassembled WGS sequence"/>
</dbReference>
<organism evidence="1 2">
    <name type="scientific">Luteibacter yeojuensis</name>
    <dbReference type="NCBI Taxonomy" id="345309"/>
    <lineage>
        <taxon>Bacteria</taxon>
        <taxon>Pseudomonadati</taxon>
        <taxon>Pseudomonadota</taxon>
        <taxon>Gammaproteobacteria</taxon>
        <taxon>Lysobacterales</taxon>
        <taxon>Rhodanobacteraceae</taxon>
        <taxon>Luteibacter</taxon>
    </lineage>
</organism>
<dbReference type="AlphaFoldDB" id="A0A0F3L1I9"/>
<reference evidence="1 2" key="1">
    <citation type="submission" date="2015-03" db="EMBL/GenBank/DDBJ databases">
        <title>Draft genome sequence of Luteibacter yeojuensis strain SU11.</title>
        <authorList>
            <person name="Sulaiman J."/>
            <person name="Priya K."/>
            <person name="Chan K.-G."/>
        </authorList>
    </citation>
    <scope>NUCLEOTIDE SEQUENCE [LARGE SCALE GENOMIC DNA]</scope>
    <source>
        <strain evidence="1 2">SU11</strain>
    </source>
</reference>
<name>A0A0F3L1I9_9GAMM</name>
<gene>
    <name evidence="1" type="ORF">VI08_05955</name>
</gene>
<evidence type="ECO:0000313" key="1">
    <source>
        <dbReference type="EMBL" id="KJV36219.1"/>
    </source>
</evidence>
<protein>
    <submittedName>
        <fullName evidence="1">Uncharacterized protein</fullName>
    </submittedName>
</protein>
<proteinExistence type="predicted"/>
<dbReference type="PATRIC" id="fig|345309.4.peg.352"/>
<dbReference type="EMBL" id="JZRB01000011">
    <property type="protein sequence ID" value="KJV36219.1"/>
    <property type="molecule type" value="Genomic_DNA"/>
</dbReference>
<evidence type="ECO:0000313" key="2">
    <source>
        <dbReference type="Proteomes" id="UP000033651"/>
    </source>
</evidence>
<keyword evidence="2" id="KW-1185">Reference proteome</keyword>